<keyword evidence="5" id="KW-1185">Reference proteome</keyword>
<proteinExistence type="predicted"/>
<evidence type="ECO:0000259" key="3">
    <source>
        <dbReference type="Pfam" id="PF00501"/>
    </source>
</evidence>
<dbReference type="OrthoDB" id="429813at2759"/>
<dbReference type="InterPro" id="IPR000873">
    <property type="entry name" value="AMP-dep_synth/lig_dom"/>
</dbReference>
<dbReference type="InParanoid" id="A0A423XD47"/>
<dbReference type="PANTHER" id="PTHR43439:SF2">
    <property type="entry name" value="ENZYME, PUTATIVE (JCVI)-RELATED"/>
    <property type="match status" value="1"/>
</dbReference>
<dbReference type="AlphaFoldDB" id="A0A423XD47"/>
<name>A0A423XD47_9PEZI</name>
<dbReference type="Gene3D" id="3.40.50.12780">
    <property type="entry name" value="N-terminal domain of ligase-like"/>
    <property type="match status" value="1"/>
</dbReference>
<keyword evidence="1" id="KW-0596">Phosphopantetheine</keyword>
<dbReference type="EMBL" id="LKEB01000016">
    <property type="protein sequence ID" value="ROW13999.1"/>
    <property type="molecule type" value="Genomic_DNA"/>
</dbReference>
<dbReference type="InterPro" id="IPR042099">
    <property type="entry name" value="ANL_N_sf"/>
</dbReference>
<dbReference type="PANTHER" id="PTHR43439">
    <property type="entry name" value="PHENYLACETATE-COENZYME A LIGASE"/>
    <property type="match status" value="1"/>
</dbReference>
<dbReference type="PROSITE" id="PS00455">
    <property type="entry name" value="AMP_BINDING"/>
    <property type="match status" value="1"/>
</dbReference>
<dbReference type="InterPro" id="IPR051414">
    <property type="entry name" value="Adenylate-forming_Reductase"/>
</dbReference>
<dbReference type="Proteomes" id="UP000285146">
    <property type="component" value="Unassembled WGS sequence"/>
</dbReference>
<dbReference type="Gene3D" id="3.30.300.30">
    <property type="match status" value="1"/>
</dbReference>
<evidence type="ECO:0000313" key="4">
    <source>
        <dbReference type="EMBL" id="ROW13999.1"/>
    </source>
</evidence>
<dbReference type="InterPro" id="IPR020845">
    <property type="entry name" value="AMP-binding_CS"/>
</dbReference>
<organism evidence="4 5">
    <name type="scientific">Cytospora leucostoma</name>
    <dbReference type="NCBI Taxonomy" id="1230097"/>
    <lineage>
        <taxon>Eukaryota</taxon>
        <taxon>Fungi</taxon>
        <taxon>Dikarya</taxon>
        <taxon>Ascomycota</taxon>
        <taxon>Pezizomycotina</taxon>
        <taxon>Sordariomycetes</taxon>
        <taxon>Sordariomycetidae</taxon>
        <taxon>Diaporthales</taxon>
        <taxon>Cytosporaceae</taxon>
        <taxon>Cytospora</taxon>
    </lineage>
</organism>
<evidence type="ECO:0000256" key="1">
    <source>
        <dbReference type="ARBA" id="ARBA00022450"/>
    </source>
</evidence>
<dbReference type="STRING" id="1230097.A0A423XD47"/>
<sequence>MPSAVAETPLNVGRRLLPAVIDQLARDEPDRAWCSLPRDDYDFTQGFEDISYARFANAINKLAWFIEGQVGKSTTFETVAYLGVSDVRYHMIQMAVCKTGHKVLFSSQINSQTVHLSLMEQTDCKAIFTANGVLVNDILSSRPMKHAVLPALDTLLESDQVPHYPYEKTYEEAEHDPYLVLHTSGTTGIPKPVVWNHAFIATQDRHLLLEDVAGRSHFLMLSHPGEGVRYLLPTSPFHAISSGFAMCITVFGKAVFIPGFRDRAVHASEICSLLPRANASKALFTPWLMEAVARCKDAAKLIEPFESVCFGGAVLSAPAARTWAKYTKVQNFWGSTESLAPPQLVSDPEDLEYNYFDVFTEGYEFRPVKDTGYVSEEGESQDLYEFVQVTSKKAEPIASWHAQQNIQPSKTEPPYAEWQTGDLWAPHPDPAKAAYAWKFVCRKDDLINFSTGVSGHPAPIERAIQESDKVSNAILVGSEHHQTLALVELTEGHEPSAELAGELWREVIEPANEKAQSHIRVARTHAVLLPAESFVRTAKGSIVRKHTEAKYRDRIAEVYETHGDRWLDAKERYGSISQSTEITVEFGSEQNDHNDG</sequence>
<accession>A0A423XD47</accession>
<evidence type="ECO:0000313" key="5">
    <source>
        <dbReference type="Proteomes" id="UP000285146"/>
    </source>
</evidence>
<gene>
    <name evidence="4" type="ORF">VPNG_04136</name>
</gene>
<protein>
    <recommendedName>
        <fullName evidence="3">AMP-dependent synthetase/ligase domain-containing protein</fullName>
    </recommendedName>
</protein>
<dbReference type="Pfam" id="PF00501">
    <property type="entry name" value="AMP-binding"/>
    <property type="match status" value="1"/>
</dbReference>
<dbReference type="Pfam" id="PF23562">
    <property type="entry name" value="AMP-binding_C_3"/>
    <property type="match status" value="1"/>
</dbReference>
<evidence type="ECO:0000256" key="2">
    <source>
        <dbReference type="ARBA" id="ARBA00022553"/>
    </source>
</evidence>
<dbReference type="InterPro" id="IPR045851">
    <property type="entry name" value="AMP-bd_C_sf"/>
</dbReference>
<keyword evidence="2" id="KW-0597">Phosphoprotein</keyword>
<dbReference type="SUPFAM" id="SSF56801">
    <property type="entry name" value="Acetyl-CoA synthetase-like"/>
    <property type="match status" value="1"/>
</dbReference>
<feature type="domain" description="AMP-dependent synthetase/ligase" evidence="3">
    <location>
        <begin position="44"/>
        <end position="341"/>
    </location>
</feature>
<comment type="caution">
    <text evidence="4">The sequence shown here is derived from an EMBL/GenBank/DDBJ whole genome shotgun (WGS) entry which is preliminary data.</text>
</comment>
<reference evidence="4 5" key="1">
    <citation type="submission" date="2015-09" db="EMBL/GenBank/DDBJ databases">
        <title>Host preference determinants of Valsa canker pathogens revealed by comparative genomics.</title>
        <authorList>
            <person name="Yin Z."/>
            <person name="Huang L."/>
        </authorList>
    </citation>
    <scope>NUCLEOTIDE SEQUENCE [LARGE SCALE GENOMIC DNA]</scope>
    <source>
        <strain evidence="4 5">SXYLt</strain>
    </source>
</reference>